<dbReference type="AlphaFoldDB" id="A0A5N7DQK5"/>
<dbReference type="EMBL" id="ML736742">
    <property type="protein sequence ID" value="KAE8408737.1"/>
    <property type="molecule type" value="Genomic_DNA"/>
</dbReference>
<name>A0A5N7DQK5_9EURO</name>
<proteinExistence type="predicted"/>
<dbReference type="RefSeq" id="XP_031946056.1">
    <property type="nucleotide sequence ID" value="XM_032080821.1"/>
</dbReference>
<organism evidence="3 4">
    <name type="scientific">Aspergillus pseudonomiae</name>
    <dbReference type="NCBI Taxonomy" id="1506151"/>
    <lineage>
        <taxon>Eukaryota</taxon>
        <taxon>Fungi</taxon>
        <taxon>Dikarya</taxon>
        <taxon>Ascomycota</taxon>
        <taxon>Pezizomycotina</taxon>
        <taxon>Eurotiomycetes</taxon>
        <taxon>Eurotiomycetidae</taxon>
        <taxon>Eurotiales</taxon>
        <taxon>Aspergillaceae</taxon>
        <taxon>Aspergillus</taxon>
        <taxon>Aspergillus subgen. Circumdati</taxon>
    </lineage>
</organism>
<protein>
    <submittedName>
        <fullName evidence="3">Uncharacterized protein</fullName>
    </submittedName>
</protein>
<sequence>MKSCSMPRRGAVGQSHVADRRSTPVRTKTVRFPRVPDLYIWFCYLVVFSWFTIEELCTGIVYEVLLY</sequence>
<evidence type="ECO:0000313" key="4">
    <source>
        <dbReference type="Proteomes" id="UP000325579"/>
    </source>
</evidence>
<gene>
    <name evidence="3" type="ORF">BDV37DRAFT_238239</name>
</gene>
<evidence type="ECO:0000313" key="3">
    <source>
        <dbReference type="EMBL" id="KAE8408737.1"/>
    </source>
</evidence>
<feature type="region of interest" description="Disordered" evidence="1">
    <location>
        <begin position="1"/>
        <end position="21"/>
    </location>
</feature>
<evidence type="ECO:0000256" key="2">
    <source>
        <dbReference type="SAM" id="Phobius"/>
    </source>
</evidence>
<keyword evidence="2" id="KW-1133">Transmembrane helix</keyword>
<dbReference type="Proteomes" id="UP000325579">
    <property type="component" value="Unassembled WGS sequence"/>
</dbReference>
<reference evidence="3 4" key="1">
    <citation type="submission" date="2019-04" db="EMBL/GenBank/DDBJ databases">
        <authorList>
            <consortium name="DOE Joint Genome Institute"/>
            <person name="Mondo S."/>
            <person name="Kjaerbolling I."/>
            <person name="Vesth T."/>
            <person name="Frisvad J.C."/>
            <person name="Nybo J.L."/>
            <person name="Theobald S."/>
            <person name="Kildgaard S."/>
            <person name="Isbrandt T."/>
            <person name="Kuo A."/>
            <person name="Sato A."/>
            <person name="Lyhne E.K."/>
            <person name="Kogle M.E."/>
            <person name="Wiebenga A."/>
            <person name="Kun R.S."/>
            <person name="Lubbers R.J."/>
            <person name="Makela M.R."/>
            <person name="Barry K."/>
            <person name="Chovatia M."/>
            <person name="Clum A."/>
            <person name="Daum C."/>
            <person name="Haridas S."/>
            <person name="He G."/>
            <person name="LaButti K."/>
            <person name="Lipzen A."/>
            <person name="Riley R."/>
            <person name="Salamov A."/>
            <person name="Simmons B.A."/>
            <person name="Magnuson J.K."/>
            <person name="Henrissat B."/>
            <person name="Mortensen U.H."/>
            <person name="Larsen T.O."/>
            <person name="Devries R.P."/>
            <person name="Grigoriev I.V."/>
            <person name="Machida M."/>
            <person name="Baker S.E."/>
            <person name="Andersen M.R."/>
            <person name="Cantor M.N."/>
            <person name="Hua S.X."/>
        </authorList>
    </citation>
    <scope>NUCLEOTIDE SEQUENCE [LARGE SCALE GENOMIC DNA]</scope>
    <source>
        <strain evidence="3 4">CBS 119388</strain>
    </source>
</reference>
<keyword evidence="2" id="KW-0472">Membrane</keyword>
<dbReference type="GeneID" id="43665512"/>
<keyword evidence="2" id="KW-0812">Transmembrane</keyword>
<feature type="transmembrane region" description="Helical" evidence="2">
    <location>
        <begin position="38"/>
        <end position="62"/>
    </location>
</feature>
<evidence type="ECO:0000256" key="1">
    <source>
        <dbReference type="SAM" id="MobiDB-lite"/>
    </source>
</evidence>
<accession>A0A5N7DQK5</accession>
<keyword evidence="4" id="KW-1185">Reference proteome</keyword>